<keyword evidence="1" id="KW-0863">Zinc-finger</keyword>
<dbReference type="CDD" id="cd16449">
    <property type="entry name" value="RING-HC"/>
    <property type="match status" value="1"/>
</dbReference>
<dbReference type="InterPro" id="IPR001841">
    <property type="entry name" value="Znf_RING"/>
</dbReference>
<reference evidence="5" key="2">
    <citation type="submission" date="2025-08" db="UniProtKB">
        <authorList>
            <consortium name="RefSeq"/>
        </authorList>
    </citation>
    <scope>IDENTIFICATION</scope>
    <source>
        <tissue evidence="5">Leaves</tissue>
    </source>
</reference>
<dbReference type="RefSeq" id="XP_071918504.1">
    <property type="nucleotide sequence ID" value="XM_072062403.1"/>
</dbReference>
<evidence type="ECO:0000313" key="4">
    <source>
        <dbReference type="Proteomes" id="UP001652660"/>
    </source>
</evidence>
<name>A0ABM4VG54_COFAR</name>
<dbReference type="GeneID" id="140013225"/>
<feature type="compositionally biased region" description="Basic and acidic residues" evidence="2">
    <location>
        <begin position="179"/>
        <end position="195"/>
    </location>
</feature>
<dbReference type="SUPFAM" id="SSF57850">
    <property type="entry name" value="RING/U-box"/>
    <property type="match status" value="1"/>
</dbReference>
<evidence type="ECO:0000256" key="2">
    <source>
        <dbReference type="SAM" id="MobiDB-lite"/>
    </source>
</evidence>
<feature type="compositionally biased region" description="Acidic residues" evidence="2">
    <location>
        <begin position="196"/>
        <end position="218"/>
    </location>
</feature>
<dbReference type="Proteomes" id="UP001652660">
    <property type="component" value="Chromosome 1e"/>
</dbReference>
<dbReference type="SMART" id="SM00184">
    <property type="entry name" value="RING"/>
    <property type="match status" value="1"/>
</dbReference>
<dbReference type="Gene3D" id="3.30.40.10">
    <property type="entry name" value="Zinc/RING finger domain, C3HC4 (zinc finger)"/>
    <property type="match status" value="1"/>
</dbReference>
<feature type="region of interest" description="Disordered" evidence="2">
    <location>
        <begin position="249"/>
        <end position="275"/>
    </location>
</feature>
<feature type="region of interest" description="Disordered" evidence="2">
    <location>
        <begin position="104"/>
        <end position="229"/>
    </location>
</feature>
<keyword evidence="4" id="KW-1185">Reference proteome</keyword>
<feature type="compositionally biased region" description="Polar residues" evidence="2">
    <location>
        <begin position="108"/>
        <end position="117"/>
    </location>
</feature>
<feature type="domain" description="RING-type" evidence="3">
    <location>
        <begin position="282"/>
        <end position="320"/>
    </location>
</feature>
<reference evidence="4" key="1">
    <citation type="journal article" date="2025" name="Foods">
        <title>Unveiling the Microbial Signatures of Arabica Coffee Cherries: Insights into Ripeness Specific Diversity, Functional Traits, and Implications for Quality and Safety.</title>
        <authorList>
            <consortium name="RefSeq"/>
            <person name="Tenea G.N."/>
            <person name="Cifuentes V."/>
            <person name="Reyes P."/>
            <person name="Cevallos-Vallejos M."/>
        </authorList>
    </citation>
    <scope>NUCLEOTIDE SEQUENCE [LARGE SCALE GENOMIC DNA]</scope>
</reference>
<evidence type="ECO:0000259" key="3">
    <source>
        <dbReference type="PROSITE" id="PS50089"/>
    </source>
</evidence>
<feature type="compositionally biased region" description="Polar residues" evidence="2">
    <location>
        <begin position="148"/>
        <end position="160"/>
    </location>
</feature>
<organism evidence="4 5">
    <name type="scientific">Coffea arabica</name>
    <name type="common">Arabian coffee</name>
    <dbReference type="NCBI Taxonomy" id="13443"/>
    <lineage>
        <taxon>Eukaryota</taxon>
        <taxon>Viridiplantae</taxon>
        <taxon>Streptophyta</taxon>
        <taxon>Embryophyta</taxon>
        <taxon>Tracheophyta</taxon>
        <taxon>Spermatophyta</taxon>
        <taxon>Magnoliopsida</taxon>
        <taxon>eudicotyledons</taxon>
        <taxon>Gunneridae</taxon>
        <taxon>Pentapetalae</taxon>
        <taxon>asterids</taxon>
        <taxon>lamiids</taxon>
        <taxon>Gentianales</taxon>
        <taxon>Rubiaceae</taxon>
        <taxon>Ixoroideae</taxon>
        <taxon>Gardenieae complex</taxon>
        <taxon>Bertiereae - Coffeeae clade</taxon>
        <taxon>Coffeeae</taxon>
        <taxon>Coffea</taxon>
    </lineage>
</organism>
<dbReference type="PANTHER" id="PTHR46629">
    <property type="entry name" value="OS01G0917900 PROTEIN"/>
    <property type="match status" value="1"/>
</dbReference>
<proteinExistence type="predicted"/>
<dbReference type="PROSITE" id="PS50089">
    <property type="entry name" value="ZF_RING_2"/>
    <property type="match status" value="1"/>
</dbReference>
<evidence type="ECO:0000256" key="1">
    <source>
        <dbReference type="PROSITE-ProRule" id="PRU00175"/>
    </source>
</evidence>
<dbReference type="Pfam" id="PF13920">
    <property type="entry name" value="zf-C3HC4_3"/>
    <property type="match status" value="1"/>
</dbReference>
<protein>
    <recommendedName>
        <fullName evidence="3">RING-type domain-containing protein</fullName>
    </recommendedName>
</protein>
<sequence>MEAGGGITIPRRHLISDEKLESPNLRDYLRIRQDENLDNNNNFRPNMSNLTLSAVLKTEDRSGGPMRTPSNRTLMDIIREDPNGGGYSKDTRKSWRNFREKLRLRRQGSGSSWTSSVPVPASDVPIQHPMGSSSSSRRMMMSRRDSTRLNTPTPDQTSQPDADLSSGVPRSRSSMLQRNESRAIRGRYDNARGIDDEMGAEEGEETEGETTAEEEEEGGGGGTGGGEEQPVRMSLMALLAETDRQMGLDGSGFTMDDDEEDADEEEEEEEEGGAGGGGYNNCCVCMVRHKGAAFIPCGHTFCRLCSRELWVQRGNCPLCNNFILEILDIF</sequence>
<accession>A0ABM4VG54</accession>
<gene>
    <name evidence="5" type="primary">LOC140013225</name>
</gene>
<feature type="compositionally biased region" description="Acidic residues" evidence="2">
    <location>
        <begin position="255"/>
        <end position="272"/>
    </location>
</feature>
<feature type="compositionally biased region" description="Low complexity" evidence="2">
    <location>
        <begin position="130"/>
        <end position="139"/>
    </location>
</feature>
<keyword evidence="1" id="KW-0479">Metal-binding</keyword>
<dbReference type="InterPro" id="IPR013083">
    <property type="entry name" value="Znf_RING/FYVE/PHD"/>
</dbReference>
<evidence type="ECO:0000313" key="5">
    <source>
        <dbReference type="RefSeq" id="XP_071918504.1"/>
    </source>
</evidence>
<keyword evidence="1" id="KW-0862">Zinc</keyword>